<protein>
    <submittedName>
        <fullName evidence="1">Uncharacterized protein</fullName>
    </submittedName>
</protein>
<evidence type="ECO:0000313" key="1">
    <source>
        <dbReference type="EMBL" id="SFQ20779.1"/>
    </source>
</evidence>
<organism evidence="1 2">
    <name type="scientific">Amycolatopsis rubida</name>
    <dbReference type="NCBI Taxonomy" id="112413"/>
    <lineage>
        <taxon>Bacteria</taxon>
        <taxon>Bacillati</taxon>
        <taxon>Actinomycetota</taxon>
        <taxon>Actinomycetes</taxon>
        <taxon>Pseudonocardiales</taxon>
        <taxon>Pseudonocardiaceae</taxon>
        <taxon>Amycolatopsis</taxon>
    </lineage>
</organism>
<reference evidence="1 2" key="1">
    <citation type="submission" date="2016-10" db="EMBL/GenBank/DDBJ databases">
        <authorList>
            <person name="de Groot N.N."/>
        </authorList>
    </citation>
    <scope>NUCLEOTIDE SEQUENCE [LARGE SCALE GENOMIC DNA]</scope>
    <source>
        <strain evidence="1 2">DSM 44637</strain>
    </source>
</reference>
<dbReference type="Proteomes" id="UP000199137">
    <property type="component" value="Unassembled WGS sequence"/>
</dbReference>
<evidence type="ECO:0000313" key="2">
    <source>
        <dbReference type="Proteomes" id="UP000199137"/>
    </source>
</evidence>
<dbReference type="RefSeq" id="WP_093575499.1">
    <property type="nucleotide sequence ID" value="NZ_FOWC01000009.1"/>
</dbReference>
<sequence length="69" mass="7438">MDDGQPGKGFAQFAASLGFEVADPESFWREQLARTVAYWSSADDTVLLDAAVDRVLGALDGLFGSRGRE</sequence>
<proteinExistence type="predicted"/>
<accession>A0A1I5WM55</accession>
<name>A0A1I5WM55_9PSEU</name>
<dbReference type="AlphaFoldDB" id="A0A1I5WM55"/>
<dbReference type="EMBL" id="FOWC01000009">
    <property type="protein sequence ID" value="SFQ20779.1"/>
    <property type="molecule type" value="Genomic_DNA"/>
</dbReference>
<gene>
    <name evidence="1" type="ORF">SAMN05421854_109297</name>
</gene>